<dbReference type="Pfam" id="PF14899">
    <property type="entry name" value="DUF4492"/>
    <property type="match status" value="1"/>
</dbReference>
<dbReference type="EMBL" id="CP063164">
    <property type="protein sequence ID" value="QOR61701.1"/>
    <property type="molecule type" value="Genomic_DNA"/>
</dbReference>
<proteinExistence type="predicted"/>
<organism evidence="2 3">
    <name type="scientific">Sulfurovum indicum</name>
    <dbReference type="NCBI Taxonomy" id="2779528"/>
    <lineage>
        <taxon>Bacteria</taxon>
        <taxon>Pseudomonadati</taxon>
        <taxon>Campylobacterota</taxon>
        <taxon>Epsilonproteobacteria</taxon>
        <taxon>Campylobacterales</taxon>
        <taxon>Sulfurovaceae</taxon>
        <taxon>Sulfurovum</taxon>
    </lineage>
</organism>
<keyword evidence="1" id="KW-0472">Membrane</keyword>
<protein>
    <submittedName>
        <fullName evidence="2">DUF4492 domain-containing protein</fullName>
    </submittedName>
</protein>
<evidence type="ECO:0000313" key="2">
    <source>
        <dbReference type="EMBL" id="QOR61701.1"/>
    </source>
</evidence>
<keyword evidence="1" id="KW-1133">Transmembrane helix</keyword>
<name>A0A7M1S3X7_9BACT</name>
<gene>
    <name evidence="2" type="ORF">IMZ28_09755</name>
</gene>
<evidence type="ECO:0000313" key="3">
    <source>
        <dbReference type="Proteomes" id="UP000595074"/>
    </source>
</evidence>
<dbReference type="KEGG" id="sinu:IMZ28_09755"/>
<dbReference type="AlphaFoldDB" id="A0A7M1S3X7"/>
<keyword evidence="3" id="KW-1185">Reference proteome</keyword>
<dbReference type="Proteomes" id="UP000595074">
    <property type="component" value="Chromosome"/>
</dbReference>
<dbReference type="RefSeq" id="WP_197548409.1">
    <property type="nucleotide sequence ID" value="NZ_CP063164.1"/>
</dbReference>
<dbReference type="InterPro" id="IPR027853">
    <property type="entry name" value="DUF4492"/>
</dbReference>
<reference evidence="2 3" key="1">
    <citation type="submission" date="2020-10" db="EMBL/GenBank/DDBJ databases">
        <title>The genome of sulfurovum sp.</title>
        <authorList>
            <person name="Xie S."/>
            <person name="Shao Z."/>
            <person name="Jiang L."/>
        </authorList>
    </citation>
    <scope>NUCLEOTIDE SEQUENCE [LARGE SCALE GENOMIC DNA]</scope>
    <source>
        <strain evidence="2 3">ST-419</strain>
    </source>
</reference>
<evidence type="ECO:0000256" key="1">
    <source>
        <dbReference type="SAM" id="Phobius"/>
    </source>
</evidence>
<feature type="transmembrane region" description="Helical" evidence="1">
    <location>
        <begin position="24"/>
        <end position="44"/>
    </location>
</feature>
<keyword evidence="1" id="KW-0812">Transmembrane</keyword>
<accession>A0A7M1S3X7</accession>
<sequence>MNLLKTIYLFYYEGFKSMKVGKKLWLLIGIKLFILFAVLKWFFFPNVLKTEFETDTQRSEYILEHLTQDKEK</sequence>